<feature type="region of interest" description="Disordered" evidence="6">
    <location>
        <begin position="384"/>
        <end position="411"/>
    </location>
</feature>
<organism evidence="8 9">
    <name type="scientific">Aegilops tauschii subsp. strangulata</name>
    <name type="common">Goatgrass</name>
    <dbReference type="NCBI Taxonomy" id="200361"/>
    <lineage>
        <taxon>Eukaryota</taxon>
        <taxon>Viridiplantae</taxon>
        <taxon>Streptophyta</taxon>
        <taxon>Embryophyta</taxon>
        <taxon>Tracheophyta</taxon>
        <taxon>Spermatophyta</taxon>
        <taxon>Magnoliopsida</taxon>
        <taxon>Liliopsida</taxon>
        <taxon>Poales</taxon>
        <taxon>Poaceae</taxon>
        <taxon>BOP clade</taxon>
        <taxon>Pooideae</taxon>
        <taxon>Triticodae</taxon>
        <taxon>Triticeae</taxon>
        <taxon>Triticinae</taxon>
        <taxon>Aegilops</taxon>
    </lineage>
</organism>
<keyword evidence="3 7" id="KW-0812">Transmembrane</keyword>
<name>A0A452XQ80_AEGTS</name>
<feature type="transmembrane region" description="Helical" evidence="7">
    <location>
        <begin position="92"/>
        <end position="112"/>
    </location>
</feature>
<dbReference type="AlphaFoldDB" id="A0A452XQ80"/>
<reference evidence="8" key="5">
    <citation type="journal article" date="2021" name="G3 (Bethesda)">
        <title>Aegilops tauschii genome assembly Aet v5.0 features greater sequence contiguity and improved annotation.</title>
        <authorList>
            <person name="Wang L."/>
            <person name="Zhu T."/>
            <person name="Rodriguez J.C."/>
            <person name="Deal K.R."/>
            <person name="Dubcovsky J."/>
            <person name="McGuire P.E."/>
            <person name="Lux T."/>
            <person name="Spannagl M."/>
            <person name="Mayer K.F.X."/>
            <person name="Baldrich P."/>
            <person name="Meyers B.C."/>
            <person name="Huo N."/>
            <person name="Gu Y.Q."/>
            <person name="Zhou H."/>
            <person name="Devos K.M."/>
            <person name="Bennetzen J.L."/>
            <person name="Unver T."/>
            <person name="Budak H."/>
            <person name="Gulick P.J."/>
            <person name="Galiba G."/>
            <person name="Kalapos B."/>
            <person name="Nelson D.R."/>
            <person name="Li P."/>
            <person name="You F.M."/>
            <person name="Luo M.C."/>
            <person name="Dvorak J."/>
        </authorList>
    </citation>
    <scope>NUCLEOTIDE SEQUENCE [LARGE SCALE GENOMIC DNA]</scope>
    <source>
        <strain evidence="8">cv. AL8/78</strain>
    </source>
</reference>
<reference evidence="9" key="1">
    <citation type="journal article" date="2014" name="Science">
        <title>Ancient hybridizations among the ancestral genomes of bread wheat.</title>
        <authorList>
            <consortium name="International Wheat Genome Sequencing Consortium,"/>
            <person name="Marcussen T."/>
            <person name="Sandve S.R."/>
            <person name="Heier L."/>
            <person name="Spannagl M."/>
            <person name="Pfeifer M."/>
            <person name="Jakobsen K.S."/>
            <person name="Wulff B.B."/>
            <person name="Steuernagel B."/>
            <person name="Mayer K.F."/>
            <person name="Olsen O.A."/>
        </authorList>
    </citation>
    <scope>NUCLEOTIDE SEQUENCE [LARGE SCALE GENOMIC DNA]</scope>
    <source>
        <strain evidence="9">cv. AL8/78</strain>
    </source>
</reference>
<feature type="transmembrane region" description="Helical" evidence="7">
    <location>
        <begin position="66"/>
        <end position="86"/>
    </location>
</feature>
<evidence type="ECO:0000256" key="4">
    <source>
        <dbReference type="ARBA" id="ARBA00022989"/>
    </source>
</evidence>
<dbReference type="Pfam" id="PF00854">
    <property type="entry name" value="PTR2"/>
    <property type="match status" value="1"/>
</dbReference>
<reference evidence="9" key="2">
    <citation type="journal article" date="2017" name="Nat. Plants">
        <title>The Aegilops tauschii genome reveals multiple impacts of transposons.</title>
        <authorList>
            <person name="Zhao G."/>
            <person name="Zou C."/>
            <person name="Li K."/>
            <person name="Wang K."/>
            <person name="Li T."/>
            <person name="Gao L."/>
            <person name="Zhang X."/>
            <person name="Wang H."/>
            <person name="Yang Z."/>
            <person name="Liu X."/>
            <person name="Jiang W."/>
            <person name="Mao L."/>
            <person name="Kong X."/>
            <person name="Jiao Y."/>
            <person name="Jia J."/>
        </authorList>
    </citation>
    <scope>NUCLEOTIDE SEQUENCE [LARGE SCALE GENOMIC DNA]</scope>
    <source>
        <strain evidence="9">cv. AL8/78</strain>
    </source>
</reference>
<proteinExistence type="inferred from homology"/>
<evidence type="ECO:0000256" key="6">
    <source>
        <dbReference type="SAM" id="MobiDB-lite"/>
    </source>
</evidence>
<dbReference type="Gene3D" id="1.20.1250.20">
    <property type="entry name" value="MFS general substrate transporter like domains"/>
    <property type="match status" value="1"/>
</dbReference>
<comment type="similarity">
    <text evidence="2">Belongs to the major facilitator superfamily. Proton-dependent oligopeptide transporter (POT/PTR) (TC 2.A.17) family.</text>
</comment>
<keyword evidence="4 7" id="KW-1133">Transmembrane helix</keyword>
<dbReference type="InterPro" id="IPR036259">
    <property type="entry name" value="MFS_trans_sf"/>
</dbReference>
<feature type="compositionally biased region" description="Basic residues" evidence="6">
    <location>
        <begin position="279"/>
        <end position="296"/>
    </location>
</feature>
<evidence type="ECO:0000313" key="8">
    <source>
        <dbReference type="EnsemblPlants" id="AET1Gv20108400.2"/>
    </source>
</evidence>
<accession>A0A452XQ80</accession>
<dbReference type="GO" id="GO:0022857">
    <property type="term" value="F:transmembrane transporter activity"/>
    <property type="evidence" value="ECO:0007669"/>
    <property type="project" value="InterPro"/>
</dbReference>
<dbReference type="PANTHER" id="PTHR11654">
    <property type="entry name" value="OLIGOPEPTIDE TRANSPORTER-RELATED"/>
    <property type="match status" value="1"/>
</dbReference>
<feature type="compositionally biased region" description="Basic residues" evidence="6">
    <location>
        <begin position="305"/>
        <end position="315"/>
    </location>
</feature>
<feature type="compositionally biased region" description="Basic residues" evidence="6">
    <location>
        <begin position="388"/>
        <end position="405"/>
    </location>
</feature>
<evidence type="ECO:0000256" key="3">
    <source>
        <dbReference type="ARBA" id="ARBA00022692"/>
    </source>
</evidence>
<evidence type="ECO:0000256" key="5">
    <source>
        <dbReference type="ARBA" id="ARBA00023136"/>
    </source>
</evidence>
<keyword evidence="9" id="KW-1185">Reference proteome</keyword>
<evidence type="ECO:0000256" key="2">
    <source>
        <dbReference type="ARBA" id="ARBA00005982"/>
    </source>
</evidence>
<sequence>MIILTLTAGVSTLHPPAHAGATRLQLAVLVLAFVFIVAGAGGIRPCNLAFGADQLDPRTDHGRRGINSFFTFTIAVCVSSTAIIYVQSNVSWWVGFAIPAALLLVSCALFFAGARLYVRVRPEGSPLASVIRVAAAAFRNRHVAAPDDPGKSLFRTHHASELVSMLPYTGQFRSLDKAAVVVLKSEVDLDGLPKDPMATVQHAAGGGDSVGYLHRALNSLCADEHLRRRSGGTVRLPLPRRRRRRGAARVVHHLSDARAHRLDPSLRPPRRAVDEEAHRTRRGHHAAPAHGRRHGVVLRGDDRLRRGRAAPARSRRAARRCRWRLHVAQQGGVAAVGVLAGAADRLRGFQSGEPEGVLLQGVPGEHAQRRRLAVLHRPGAVKLPQRAPRQRRAPRHRRERGRVTRRGPEQGEAGLVLLPHRRHWDGQPRCVSCIVCADWYRYKVPDDGHDHRQIAVGNSSQENEIN</sequence>
<evidence type="ECO:0000256" key="1">
    <source>
        <dbReference type="ARBA" id="ARBA00004141"/>
    </source>
</evidence>
<feature type="transmembrane region" description="Helical" evidence="7">
    <location>
        <begin position="29"/>
        <end position="46"/>
    </location>
</feature>
<dbReference type="EnsemblPlants" id="AET1Gv20108400.2">
    <property type="protein sequence ID" value="AET1Gv20108400.2"/>
    <property type="gene ID" value="AET1Gv20108400"/>
</dbReference>
<protein>
    <submittedName>
        <fullName evidence="8">Uncharacterized protein</fullName>
    </submittedName>
</protein>
<evidence type="ECO:0000313" key="9">
    <source>
        <dbReference type="Proteomes" id="UP000015105"/>
    </source>
</evidence>
<dbReference type="Proteomes" id="UP000015105">
    <property type="component" value="Chromosome 1D"/>
</dbReference>
<evidence type="ECO:0000256" key="7">
    <source>
        <dbReference type="SAM" id="Phobius"/>
    </source>
</evidence>
<dbReference type="Gramene" id="AET1Gv20108400.2">
    <property type="protein sequence ID" value="AET1Gv20108400.2"/>
    <property type="gene ID" value="AET1Gv20108400"/>
</dbReference>
<feature type="region of interest" description="Disordered" evidence="6">
    <location>
        <begin position="262"/>
        <end position="315"/>
    </location>
</feature>
<dbReference type="InterPro" id="IPR000109">
    <property type="entry name" value="POT_fam"/>
</dbReference>
<reference evidence="8" key="3">
    <citation type="journal article" date="2017" name="Nature">
        <title>Genome sequence of the progenitor of the wheat D genome Aegilops tauschii.</title>
        <authorList>
            <person name="Luo M.C."/>
            <person name="Gu Y.Q."/>
            <person name="Puiu D."/>
            <person name="Wang H."/>
            <person name="Twardziok S.O."/>
            <person name="Deal K.R."/>
            <person name="Huo N."/>
            <person name="Zhu T."/>
            <person name="Wang L."/>
            <person name="Wang Y."/>
            <person name="McGuire P.E."/>
            <person name="Liu S."/>
            <person name="Long H."/>
            <person name="Ramasamy R.K."/>
            <person name="Rodriguez J.C."/>
            <person name="Van S.L."/>
            <person name="Yuan L."/>
            <person name="Wang Z."/>
            <person name="Xia Z."/>
            <person name="Xiao L."/>
            <person name="Anderson O.D."/>
            <person name="Ouyang S."/>
            <person name="Liang Y."/>
            <person name="Zimin A.V."/>
            <person name="Pertea G."/>
            <person name="Qi P."/>
            <person name="Bennetzen J.L."/>
            <person name="Dai X."/>
            <person name="Dawson M.W."/>
            <person name="Muller H.G."/>
            <person name="Kugler K."/>
            <person name="Rivarola-Duarte L."/>
            <person name="Spannagl M."/>
            <person name="Mayer K.F.X."/>
            <person name="Lu F.H."/>
            <person name="Bevan M.W."/>
            <person name="Leroy P."/>
            <person name="Li P."/>
            <person name="You F.M."/>
            <person name="Sun Q."/>
            <person name="Liu Z."/>
            <person name="Lyons E."/>
            <person name="Wicker T."/>
            <person name="Salzberg S.L."/>
            <person name="Devos K.M."/>
            <person name="Dvorak J."/>
        </authorList>
    </citation>
    <scope>NUCLEOTIDE SEQUENCE [LARGE SCALE GENOMIC DNA]</scope>
    <source>
        <strain evidence="8">cv. AL8/78</strain>
    </source>
</reference>
<dbReference type="GO" id="GO:0016020">
    <property type="term" value="C:membrane"/>
    <property type="evidence" value="ECO:0007669"/>
    <property type="project" value="UniProtKB-SubCell"/>
</dbReference>
<keyword evidence="5 7" id="KW-0472">Membrane</keyword>
<reference evidence="8" key="4">
    <citation type="submission" date="2019-03" db="UniProtKB">
        <authorList>
            <consortium name="EnsemblPlants"/>
        </authorList>
    </citation>
    <scope>IDENTIFICATION</scope>
</reference>
<comment type="subcellular location">
    <subcellularLocation>
        <location evidence="1">Membrane</location>
        <topology evidence="1">Multi-pass membrane protein</topology>
    </subcellularLocation>
</comment>